<reference evidence="1" key="2">
    <citation type="journal article" date="2021" name="PeerJ">
        <title>Extensive microbial diversity within the chicken gut microbiome revealed by metagenomics and culture.</title>
        <authorList>
            <person name="Gilroy R."/>
            <person name="Ravi A."/>
            <person name="Getino M."/>
            <person name="Pursley I."/>
            <person name="Horton D.L."/>
            <person name="Alikhan N.F."/>
            <person name="Baker D."/>
            <person name="Gharbi K."/>
            <person name="Hall N."/>
            <person name="Watson M."/>
            <person name="Adriaenssens E.M."/>
            <person name="Foster-Nyarko E."/>
            <person name="Jarju S."/>
            <person name="Secka A."/>
            <person name="Antonio M."/>
            <person name="Oren A."/>
            <person name="Chaudhuri R.R."/>
            <person name="La Ragione R."/>
            <person name="Hildebrand F."/>
            <person name="Pallen M.J."/>
        </authorList>
    </citation>
    <scope>NUCLEOTIDE SEQUENCE</scope>
    <source>
        <strain evidence="1">ChiW17-6978</strain>
    </source>
</reference>
<comment type="caution">
    <text evidence="1">The sequence shown here is derived from an EMBL/GenBank/DDBJ whole genome shotgun (WGS) entry which is preliminary data.</text>
</comment>
<gene>
    <name evidence="1" type="ORF">IAD46_03115</name>
</gene>
<organism evidence="1 2">
    <name type="scientific">Candidatus Pelethenecus faecipullorum</name>
    <dbReference type="NCBI Taxonomy" id="2840900"/>
    <lineage>
        <taxon>Bacteria</taxon>
        <taxon>Bacillati</taxon>
        <taxon>Mycoplasmatota</taxon>
        <taxon>Mollicutes</taxon>
        <taxon>Candidatus Pelethenecus</taxon>
    </lineage>
</organism>
<dbReference type="Proteomes" id="UP000886758">
    <property type="component" value="Unassembled WGS sequence"/>
</dbReference>
<name>A0A9D1KIZ9_9MOLU</name>
<dbReference type="EMBL" id="DVLF01000098">
    <property type="protein sequence ID" value="HIT49997.1"/>
    <property type="molecule type" value="Genomic_DNA"/>
</dbReference>
<protein>
    <submittedName>
        <fullName evidence="1">Uncharacterized protein</fullName>
    </submittedName>
</protein>
<reference evidence="1" key="1">
    <citation type="submission" date="2020-10" db="EMBL/GenBank/DDBJ databases">
        <authorList>
            <person name="Gilroy R."/>
        </authorList>
    </citation>
    <scope>NUCLEOTIDE SEQUENCE</scope>
    <source>
        <strain evidence="1">ChiW17-6978</strain>
    </source>
</reference>
<dbReference type="AlphaFoldDB" id="A0A9D1KIZ9"/>
<evidence type="ECO:0000313" key="2">
    <source>
        <dbReference type="Proteomes" id="UP000886758"/>
    </source>
</evidence>
<accession>A0A9D1KIZ9</accession>
<proteinExistence type="predicted"/>
<sequence>MRVTKMRSNFSMIGNFVSFLKENEQRIKNMLLDYTVQSGMEKLPSGEEVKTLLFQKENVHIRFLPVRIDFDYVYANANCTSEKALESAYQFFRLFGEIFYQVSANRIALVTSGFLDNANHQAVETLTKTFGIAALFGDCQEFSLRLNNVKNYFEPLNSVLDIRAGEAKNAKTNQTLPVLIVNIDVNTLAANKENRFQADKMEQYLSDLVLEEEDKIRIIESL</sequence>
<evidence type="ECO:0000313" key="1">
    <source>
        <dbReference type="EMBL" id="HIT49997.1"/>
    </source>
</evidence>